<accession>A0ABR2QSR3</accession>
<dbReference type="EMBL" id="JBBPBN010000032">
    <property type="protein sequence ID" value="KAK9003763.1"/>
    <property type="molecule type" value="Genomic_DNA"/>
</dbReference>
<gene>
    <name evidence="2" type="ORF">V6N11_018662</name>
</gene>
<evidence type="ECO:0000313" key="3">
    <source>
        <dbReference type="Proteomes" id="UP001396334"/>
    </source>
</evidence>
<keyword evidence="3" id="KW-1185">Reference proteome</keyword>
<feature type="region of interest" description="Disordered" evidence="1">
    <location>
        <begin position="79"/>
        <end position="105"/>
    </location>
</feature>
<proteinExistence type="predicted"/>
<dbReference type="Proteomes" id="UP001396334">
    <property type="component" value="Unassembled WGS sequence"/>
</dbReference>
<comment type="caution">
    <text evidence="2">The sequence shown here is derived from an EMBL/GenBank/DDBJ whole genome shotgun (WGS) entry which is preliminary data.</text>
</comment>
<evidence type="ECO:0000313" key="2">
    <source>
        <dbReference type="EMBL" id="KAK9003763.1"/>
    </source>
</evidence>
<reference evidence="2 3" key="1">
    <citation type="journal article" date="2024" name="G3 (Bethesda)">
        <title>Genome assembly of Hibiscus sabdariffa L. provides insights into metabolisms of medicinal natural products.</title>
        <authorList>
            <person name="Kim T."/>
        </authorList>
    </citation>
    <scope>NUCLEOTIDE SEQUENCE [LARGE SCALE GENOMIC DNA]</scope>
    <source>
        <strain evidence="2">TK-2024</strain>
        <tissue evidence="2">Old leaves</tissue>
    </source>
</reference>
<organism evidence="2 3">
    <name type="scientific">Hibiscus sabdariffa</name>
    <name type="common">roselle</name>
    <dbReference type="NCBI Taxonomy" id="183260"/>
    <lineage>
        <taxon>Eukaryota</taxon>
        <taxon>Viridiplantae</taxon>
        <taxon>Streptophyta</taxon>
        <taxon>Embryophyta</taxon>
        <taxon>Tracheophyta</taxon>
        <taxon>Spermatophyta</taxon>
        <taxon>Magnoliopsida</taxon>
        <taxon>eudicotyledons</taxon>
        <taxon>Gunneridae</taxon>
        <taxon>Pentapetalae</taxon>
        <taxon>rosids</taxon>
        <taxon>malvids</taxon>
        <taxon>Malvales</taxon>
        <taxon>Malvaceae</taxon>
        <taxon>Malvoideae</taxon>
        <taxon>Hibiscus</taxon>
    </lineage>
</organism>
<evidence type="ECO:0000256" key="1">
    <source>
        <dbReference type="SAM" id="MobiDB-lite"/>
    </source>
</evidence>
<protein>
    <submittedName>
        <fullName evidence="2">Uncharacterized protein</fullName>
    </submittedName>
</protein>
<sequence>MAKIAKDILDKAESLWRRTYMSMEERTQEALRQLRQQQKCIGERLENFRKAKVEIQTIDDMHAKGCVQGDGAAKSISKEYIGGPEEGSSNAQKCAPRKVEEQQCK</sequence>
<name>A0ABR2QSR3_9ROSI</name>